<sequence length="234" mass="26684">MVKSICCAICTIPIDYLLSNNLKPLFHSEDHQSKLPESIQTVFNHLYRLLCLTSNRPLQYSSFHLLNRLLVHISPALILTTNNNEAIAEDDKTCRLPGSMLEALERTENTIKQLLNENDIAEEHLLGDNDHEIISQSSSTTVKSDKEHVIIGELLNYKLLLNLISCYKLVEERYTYKLMLQEKKLVDRFLSIVLGLIPANPVYNDPSSMQVSCITKKLTHSKSMFENDIQLSPD</sequence>
<name>A0A8S3I9J7_9BILA</name>
<accession>A0A8S3I9J7</accession>
<gene>
    <name evidence="2" type="ORF">GIL414_LOCUS74096</name>
</gene>
<organism evidence="2 3">
    <name type="scientific">Rotaria magnacalcarata</name>
    <dbReference type="NCBI Taxonomy" id="392030"/>
    <lineage>
        <taxon>Eukaryota</taxon>
        <taxon>Metazoa</taxon>
        <taxon>Spiralia</taxon>
        <taxon>Gnathifera</taxon>
        <taxon>Rotifera</taxon>
        <taxon>Eurotatoria</taxon>
        <taxon>Bdelloidea</taxon>
        <taxon>Philodinida</taxon>
        <taxon>Philodinidae</taxon>
        <taxon>Rotaria</taxon>
    </lineage>
</organism>
<dbReference type="AlphaFoldDB" id="A0A8S3I9J7"/>
<dbReference type="Proteomes" id="UP000681720">
    <property type="component" value="Unassembled WGS sequence"/>
</dbReference>
<dbReference type="Pfam" id="PF22999">
    <property type="entry name" value="LTN1_E3_ligase_6th"/>
    <property type="match status" value="1"/>
</dbReference>
<protein>
    <recommendedName>
        <fullName evidence="1">E3 ubiquitin-protein ligase listerin HEAT repeat region domain-containing protein</fullName>
    </recommendedName>
</protein>
<reference evidence="2" key="1">
    <citation type="submission" date="2021-02" db="EMBL/GenBank/DDBJ databases">
        <authorList>
            <person name="Nowell W R."/>
        </authorList>
    </citation>
    <scope>NUCLEOTIDE SEQUENCE</scope>
</reference>
<dbReference type="EMBL" id="CAJOBJ010340085">
    <property type="protein sequence ID" value="CAF5194022.1"/>
    <property type="molecule type" value="Genomic_DNA"/>
</dbReference>
<comment type="caution">
    <text evidence="2">The sequence shown here is derived from an EMBL/GenBank/DDBJ whole genome shotgun (WGS) entry which is preliminary data.</text>
</comment>
<proteinExistence type="predicted"/>
<feature type="non-terminal residue" evidence="2">
    <location>
        <position position="234"/>
    </location>
</feature>
<evidence type="ECO:0000259" key="1">
    <source>
        <dbReference type="Pfam" id="PF22999"/>
    </source>
</evidence>
<evidence type="ECO:0000313" key="2">
    <source>
        <dbReference type="EMBL" id="CAF5194022.1"/>
    </source>
</evidence>
<feature type="domain" description="E3 ubiquitin-protein ligase listerin HEAT repeat region" evidence="1">
    <location>
        <begin position="38"/>
        <end position="204"/>
    </location>
</feature>
<evidence type="ECO:0000313" key="3">
    <source>
        <dbReference type="Proteomes" id="UP000681720"/>
    </source>
</evidence>
<dbReference type="InterPro" id="IPR054477">
    <property type="entry name" value="LTN1_E3_ligase_6th"/>
</dbReference>